<keyword evidence="12" id="KW-1185">Reference proteome</keyword>
<evidence type="ECO:0000256" key="3">
    <source>
        <dbReference type="ARBA" id="ARBA00006916"/>
    </source>
</evidence>
<dbReference type="Pfam" id="PF10153">
    <property type="entry name" value="Efg1"/>
    <property type="match status" value="1"/>
</dbReference>
<feature type="coiled-coil region" evidence="9">
    <location>
        <begin position="113"/>
        <end position="140"/>
    </location>
</feature>
<keyword evidence="8" id="KW-0539">Nucleus</keyword>
<evidence type="ECO:0000256" key="10">
    <source>
        <dbReference type="SAM" id="MobiDB-lite"/>
    </source>
</evidence>
<gene>
    <name evidence="11" type="ORF">BT63DRAFT_414369</name>
</gene>
<evidence type="ECO:0000256" key="5">
    <source>
        <dbReference type="ARBA" id="ARBA00019827"/>
    </source>
</evidence>
<evidence type="ECO:0000313" key="11">
    <source>
        <dbReference type="EMBL" id="KAF2668355.1"/>
    </source>
</evidence>
<reference evidence="11" key="1">
    <citation type="journal article" date="2020" name="Stud. Mycol.">
        <title>101 Dothideomycetes genomes: a test case for predicting lifestyles and emergence of pathogens.</title>
        <authorList>
            <person name="Haridas S."/>
            <person name="Albert R."/>
            <person name="Binder M."/>
            <person name="Bloem J."/>
            <person name="Labutti K."/>
            <person name="Salamov A."/>
            <person name="Andreopoulos B."/>
            <person name="Baker S."/>
            <person name="Barry K."/>
            <person name="Bills G."/>
            <person name="Bluhm B."/>
            <person name="Cannon C."/>
            <person name="Castanera R."/>
            <person name="Culley D."/>
            <person name="Daum C."/>
            <person name="Ezra D."/>
            <person name="Gonzalez J."/>
            <person name="Henrissat B."/>
            <person name="Kuo A."/>
            <person name="Liang C."/>
            <person name="Lipzen A."/>
            <person name="Lutzoni F."/>
            <person name="Magnuson J."/>
            <person name="Mondo S."/>
            <person name="Nolan M."/>
            <person name="Ohm R."/>
            <person name="Pangilinan J."/>
            <person name="Park H.-J."/>
            <person name="Ramirez L."/>
            <person name="Alfaro M."/>
            <person name="Sun H."/>
            <person name="Tritt A."/>
            <person name="Yoshinaga Y."/>
            <person name="Zwiers L.-H."/>
            <person name="Turgeon B."/>
            <person name="Goodwin S."/>
            <person name="Spatafora J."/>
            <person name="Crous P."/>
            <person name="Grigoriev I."/>
        </authorList>
    </citation>
    <scope>NUCLEOTIDE SEQUENCE</scope>
    <source>
        <strain evidence="11">CBS 115976</strain>
    </source>
</reference>
<organism evidence="11 12">
    <name type="scientific">Microthyrium microscopicum</name>
    <dbReference type="NCBI Taxonomy" id="703497"/>
    <lineage>
        <taxon>Eukaryota</taxon>
        <taxon>Fungi</taxon>
        <taxon>Dikarya</taxon>
        <taxon>Ascomycota</taxon>
        <taxon>Pezizomycotina</taxon>
        <taxon>Dothideomycetes</taxon>
        <taxon>Dothideomycetes incertae sedis</taxon>
        <taxon>Microthyriales</taxon>
        <taxon>Microthyriaceae</taxon>
        <taxon>Microthyrium</taxon>
    </lineage>
</organism>
<feature type="region of interest" description="Disordered" evidence="10">
    <location>
        <begin position="1"/>
        <end position="81"/>
    </location>
</feature>
<evidence type="ECO:0000256" key="2">
    <source>
        <dbReference type="ARBA" id="ARBA00004604"/>
    </source>
</evidence>
<feature type="compositionally biased region" description="Polar residues" evidence="10">
    <location>
        <begin position="1"/>
        <end position="11"/>
    </location>
</feature>
<comment type="function">
    <text evidence="1">Involved in rRNA processing.</text>
</comment>
<accession>A0A6A6U7W9</accession>
<keyword evidence="6" id="KW-0698">rRNA processing</keyword>
<comment type="similarity">
    <text evidence="3">Belongs to the EFG1 family.</text>
</comment>
<evidence type="ECO:0000256" key="9">
    <source>
        <dbReference type="SAM" id="Coils"/>
    </source>
</evidence>
<dbReference type="GO" id="GO:0005730">
    <property type="term" value="C:nucleolus"/>
    <property type="evidence" value="ECO:0007669"/>
    <property type="project" value="UniProtKB-SubCell"/>
</dbReference>
<keyword evidence="7 9" id="KW-0175">Coiled coil</keyword>
<evidence type="ECO:0000256" key="6">
    <source>
        <dbReference type="ARBA" id="ARBA00022552"/>
    </source>
</evidence>
<proteinExistence type="inferred from homology"/>
<dbReference type="Proteomes" id="UP000799302">
    <property type="component" value="Unassembled WGS sequence"/>
</dbReference>
<dbReference type="EMBL" id="MU004236">
    <property type="protein sequence ID" value="KAF2668355.1"/>
    <property type="molecule type" value="Genomic_DNA"/>
</dbReference>
<feature type="compositionally biased region" description="Basic and acidic residues" evidence="10">
    <location>
        <begin position="25"/>
        <end position="36"/>
    </location>
</feature>
<evidence type="ECO:0000256" key="7">
    <source>
        <dbReference type="ARBA" id="ARBA00023054"/>
    </source>
</evidence>
<dbReference type="OrthoDB" id="47732at2759"/>
<sequence>MPPPTQTQTHETIYHPYAKPTHPTKLPDLDTHEPSRKRQSRLRNIQRSLAADTSAAHPDPQAPNRRPLRLQADKRQEYERELVDRQREEAVRVAEKKRIGNMKRYKMVKFFESQKANRRLKKARKAVEGAETEEEKVRAKEALHIADVDRHYTQSSPYEWKYVGMYRQGGSAEDDARPAKGDADMWRRVEKAMENGTGGYCRVKGSWKSQERW</sequence>
<dbReference type="InterPro" id="IPR019310">
    <property type="entry name" value="Efg1"/>
</dbReference>
<dbReference type="PANTHER" id="PTHR33911">
    <property type="entry name" value="RRNA-PROCESSING PROTEIN EFG1"/>
    <property type="match status" value="1"/>
</dbReference>
<dbReference type="AlphaFoldDB" id="A0A6A6U7W9"/>
<feature type="compositionally biased region" description="Basic and acidic residues" evidence="10">
    <location>
        <begin position="71"/>
        <end position="81"/>
    </location>
</feature>
<dbReference type="InterPro" id="IPR050786">
    <property type="entry name" value="EFG1_rRNA-proc"/>
</dbReference>
<dbReference type="PANTHER" id="PTHR33911:SF1">
    <property type="entry name" value="RRNA-PROCESSING PROTEIN EFG1"/>
    <property type="match status" value="1"/>
</dbReference>
<evidence type="ECO:0000256" key="8">
    <source>
        <dbReference type="ARBA" id="ARBA00023242"/>
    </source>
</evidence>
<comment type="subcellular location">
    <subcellularLocation>
        <location evidence="2">Nucleus</location>
        <location evidence="2">Nucleolus</location>
    </subcellularLocation>
</comment>
<evidence type="ECO:0000313" key="12">
    <source>
        <dbReference type="Proteomes" id="UP000799302"/>
    </source>
</evidence>
<evidence type="ECO:0000256" key="1">
    <source>
        <dbReference type="ARBA" id="ARBA00002773"/>
    </source>
</evidence>
<name>A0A6A6U7W9_9PEZI</name>
<dbReference type="GO" id="GO:0030688">
    <property type="term" value="C:preribosome, small subunit precursor"/>
    <property type="evidence" value="ECO:0007669"/>
    <property type="project" value="TreeGrafter"/>
</dbReference>
<dbReference type="GO" id="GO:0000462">
    <property type="term" value="P:maturation of SSU-rRNA from tricistronic rRNA transcript (SSU-rRNA, 5.8S rRNA, LSU-rRNA)"/>
    <property type="evidence" value="ECO:0007669"/>
    <property type="project" value="TreeGrafter"/>
</dbReference>
<evidence type="ECO:0000256" key="4">
    <source>
        <dbReference type="ARBA" id="ARBA00018689"/>
    </source>
</evidence>
<protein>
    <recommendedName>
        <fullName evidence="4">rRNA-processing protein EFG1</fullName>
    </recommendedName>
    <alternativeName>
        <fullName evidence="5">rRNA-processing protein efg1</fullName>
    </alternativeName>
</protein>